<dbReference type="EMBL" id="JAHYQA010000008">
    <property type="protein sequence ID" value="MCE9238550.1"/>
    <property type="molecule type" value="Genomic_DNA"/>
</dbReference>
<evidence type="ECO:0000313" key="2">
    <source>
        <dbReference type="EMBL" id="MCE9238550.1"/>
    </source>
</evidence>
<gene>
    <name evidence="2" type="ORF">K0H07_15485</name>
    <name evidence="4" type="ORF">KQP59_12120</name>
    <name evidence="3" type="ORF">PO127_25305</name>
</gene>
<reference evidence="4" key="1">
    <citation type="submission" date="2021-06" db="EMBL/GenBank/DDBJ databases">
        <title>Interrogation of the integrated mobile genetic elements in gut-associated Bacteroides with a consensus prediction approach.</title>
        <authorList>
            <person name="Campbell D.E."/>
            <person name="Leigh J.R."/>
            <person name="Kim T."/>
            <person name="England W."/>
            <person name="Whitaker R.J."/>
            <person name="Degnan P.H."/>
        </authorList>
    </citation>
    <scope>NUCLEOTIDE SEQUENCE</scope>
    <source>
        <strain evidence="4">VPI-BTDOT2</strain>
    </source>
</reference>
<reference evidence="3" key="3">
    <citation type="submission" date="2022-10" db="EMBL/GenBank/DDBJ databases">
        <title>Human gut microbiome strain richness.</title>
        <authorList>
            <person name="Chen-Liaw A."/>
        </authorList>
    </citation>
    <scope>NUCLEOTIDE SEQUENCE</scope>
    <source>
        <strain evidence="3">1001283st1_A3_1001283B150304_161114</strain>
    </source>
</reference>
<feature type="domain" description="Antitoxin SocA-like Panacea" evidence="1">
    <location>
        <begin position="29"/>
        <end position="124"/>
    </location>
</feature>
<dbReference type="GeneID" id="71570169"/>
<reference evidence="2" key="2">
    <citation type="submission" date="2021-07" db="EMBL/GenBank/DDBJ databases">
        <title>Comparative genomics of Bacteroides fragilis group isolates reveals species-dependent resistance mechanisms and validates clinical tools for resistance prediction.</title>
        <authorList>
            <person name="Wallace M.J."/>
            <person name="Jean S."/>
            <person name="Wallace M.A."/>
            <person name="Carey-Ann B.D."/>
            <person name="Dantas G."/>
        </authorList>
    </citation>
    <scope>NUCLEOTIDE SEQUENCE</scope>
    <source>
        <strain evidence="2">BJH_160</strain>
    </source>
</reference>
<name>A0A173SC33_BACT4</name>
<dbReference type="InterPro" id="IPR025272">
    <property type="entry name" value="SocA_Panacea"/>
</dbReference>
<dbReference type="Proteomes" id="UP001217776">
    <property type="component" value="Unassembled WGS sequence"/>
</dbReference>
<dbReference type="Proteomes" id="UP001200544">
    <property type="component" value="Unassembled WGS sequence"/>
</dbReference>
<dbReference type="Pfam" id="PF13274">
    <property type="entry name" value="SocA_Panacea"/>
    <property type="match status" value="1"/>
</dbReference>
<dbReference type="RefSeq" id="WP_004293873.1">
    <property type="nucleotide sequence ID" value="NZ_CP072242.1"/>
</dbReference>
<dbReference type="EMBL" id="JAQNVG010000073">
    <property type="protein sequence ID" value="MDC2239066.1"/>
    <property type="molecule type" value="Genomic_DNA"/>
</dbReference>
<evidence type="ECO:0000259" key="1">
    <source>
        <dbReference type="Pfam" id="PF13274"/>
    </source>
</evidence>
<sequence length="159" mass="18937">MNSIHDITDYIILRVKSEDRFASLINLKLQKLLYYVQAWSYGINKKPMFDGEFEAWIHGPVNREIYNRFNSTKYLYSEINIDDCMNHNVSLSSEDAEFIDFILENYLKYSGAELERLSHNEMPWIETRGDLNVNERCDKVITPELMIEYYGKKWETIKS</sequence>
<evidence type="ECO:0000313" key="3">
    <source>
        <dbReference type="EMBL" id="MDC2239066.1"/>
    </source>
</evidence>
<dbReference type="Proteomes" id="UP001156216">
    <property type="component" value="Chromosome"/>
</dbReference>
<organism evidence="4 5">
    <name type="scientific">Bacteroides thetaiotaomicron</name>
    <dbReference type="NCBI Taxonomy" id="818"/>
    <lineage>
        <taxon>Bacteria</taxon>
        <taxon>Pseudomonadati</taxon>
        <taxon>Bacteroidota</taxon>
        <taxon>Bacteroidia</taxon>
        <taxon>Bacteroidales</taxon>
        <taxon>Bacteroidaceae</taxon>
        <taxon>Bacteroides</taxon>
    </lineage>
</organism>
<dbReference type="EMBL" id="CP083681">
    <property type="protein sequence ID" value="UYU73809.1"/>
    <property type="molecule type" value="Genomic_DNA"/>
</dbReference>
<protein>
    <submittedName>
        <fullName evidence="4">DUF4065 domain-containing protein</fullName>
    </submittedName>
</protein>
<accession>A0A173SC33</accession>
<dbReference type="AlphaFoldDB" id="A0A173SC33"/>
<evidence type="ECO:0000313" key="4">
    <source>
        <dbReference type="EMBL" id="UYU73809.1"/>
    </source>
</evidence>
<proteinExistence type="predicted"/>
<evidence type="ECO:0000313" key="5">
    <source>
        <dbReference type="Proteomes" id="UP001156216"/>
    </source>
</evidence>